<dbReference type="AlphaFoldDB" id="A0A4P7VID0"/>
<feature type="domain" description="N-acetyltransferase" evidence="1">
    <location>
        <begin position="5"/>
        <end position="151"/>
    </location>
</feature>
<dbReference type="EMBL" id="CP039393">
    <property type="protein sequence ID" value="QCD35640.1"/>
    <property type="molecule type" value="Genomic_DNA"/>
</dbReference>
<dbReference type="InterPro" id="IPR016181">
    <property type="entry name" value="Acyl_CoA_acyltransferase"/>
</dbReference>
<dbReference type="PROSITE" id="PS51186">
    <property type="entry name" value="GNAT"/>
    <property type="match status" value="1"/>
</dbReference>
<dbReference type="Pfam" id="PF13508">
    <property type="entry name" value="Acetyltransf_7"/>
    <property type="match status" value="1"/>
</dbReference>
<dbReference type="OrthoDB" id="9813917at2"/>
<dbReference type="Proteomes" id="UP000297031">
    <property type="component" value="Chromosome"/>
</dbReference>
<name>A0A4P7VID0_9BACT</name>
<evidence type="ECO:0000313" key="3">
    <source>
        <dbReference type="Proteomes" id="UP000297031"/>
    </source>
</evidence>
<dbReference type="CDD" id="cd04301">
    <property type="entry name" value="NAT_SF"/>
    <property type="match status" value="1"/>
</dbReference>
<dbReference type="Gene3D" id="3.40.630.30">
    <property type="match status" value="1"/>
</dbReference>
<proteinExistence type="predicted"/>
<keyword evidence="2" id="KW-0808">Transferase</keyword>
<evidence type="ECO:0000259" key="1">
    <source>
        <dbReference type="PROSITE" id="PS51186"/>
    </source>
</evidence>
<keyword evidence="3" id="KW-1185">Reference proteome</keyword>
<dbReference type="RefSeq" id="WP_136410290.1">
    <property type="nucleotide sequence ID" value="NZ_CP039393.1"/>
</dbReference>
<evidence type="ECO:0000313" key="2">
    <source>
        <dbReference type="EMBL" id="QCD35640.1"/>
    </source>
</evidence>
<gene>
    <name evidence="2" type="ORF">E7746_06905</name>
</gene>
<dbReference type="InterPro" id="IPR000182">
    <property type="entry name" value="GNAT_dom"/>
</dbReference>
<accession>A0A4P7VID0</accession>
<dbReference type="SUPFAM" id="SSF55729">
    <property type="entry name" value="Acyl-CoA N-acyltransferases (Nat)"/>
    <property type="match status" value="1"/>
</dbReference>
<sequence length="151" mass="17382">MSENFKIVEIKNDKKRFIQLLLIGDESEAMIDRYLQKGNLYVGISNDISIAVCVTLIIDNTTVAIKNLAVRPDFHRCGFGRLMLKHVECENPDKSIILGTGETPSTLRFYEKCGYRYSHRIPNFFTDNYSNPIIEEGVILRDMVYLRKDNA</sequence>
<organism evidence="2 3">
    <name type="scientific">Muribaculum gordoncarteri</name>
    <dbReference type="NCBI Taxonomy" id="2530390"/>
    <lineage>
        <taxon>Bacteria</taxon>
        <taxon>Pseudomonadati</taxon>
        <taxon>Bacteroidota</taxon>
        <taxon>Bacteroidia</taxon>
        <taxon>Bacteroidales</taxon>
        <taxon>Muribaculaceae</taxon>
        <taxon>Muribaculum</taxon>
    </lineage>
</organism>
<dbReference type="KEGG" id="mgod:E7746_06905"/>
<protein>
    <submittedName>
        <fullName evidence="2">N-acetyltransferase</fullName>
    </submittedName>
</protein>
<reference evidence="2 3" key="1">
    <citation type="submission" date="2019-02" db="EMBL/GenBank/DDBJ databases">
        <title>Isolation and identification of novel species under the genus Muribaculum.</title>
        <authorList>
            <person name="Miyake S."/>
            <person name="Ding Y."/>
            <person name="Low A."/>
            <person name="Soh M."/>
            <person name="Seedorf H."/>
        </authorList>
    </citation>
    <scope>NUCLEOTIDE SEQUENCE [LARGE SCALE GENOMIC DNA]</scope>
    <source>
        <strain evidence="2 3">TLL-A4</strain>
    </source>
</reference>
<dbReference type="GO" id="GO:0016747">
    <property type="term" value="F:acyltransferase activity, transferring groups other than amino-acyl groups"/>
    <property type="evidence" value="ECO:0007669"/>
    <property type="project" value="InterPro"/>
</dbReference>